<dbReference type="PROSITE" id="PS51257">
    <property type="entry name" value="PROKAR_LIPOPROTEIN"/>
    <property type="match status" value="1"/>
</dbReference>
<name>A0A839UPD6_9GAMM</name>
<sequence length="144" mass="15564">MRLALTLAYVVFLAGCDLVVGVGDLNKQLANKFELGRNEVAISYQSSSGKKSNKVDLTISFLNTRFSDVNESARFDIANESAELAAESIGLASDSRIVVLFIDIEKILGLIPKGMNVVSEHKYVVNDGGFVKNTPNKRLQPTGG</sequence>
<dbReference type="Proteomes" id="UP000559987">
    <property type="component" value="Unassembled WGS sequence"/>
</dbReference>
<proteinExistence type="predicted"/>
<dbReference type="RefSeq" id="WP_183907892.1">
    <property type="nucleotide sequence ID" value="NZ_JACHXZ010000001.1"/>
</dbReference>
<evidence type="ECO:0008006" key="3">
    <source>
        <dbReference type="Google" id="ProtNLM"/>
    </source>
</evidence>
<dbReference type="EMBL" id="JACHXZ010000001">
    <property type="protein sequence ID" value="MBB3167297.1"/>
    <property type="molecule type" value="Genomic_DNA"/>
</dbReference>
<keyword evidence="2" id="KW-1185">Reference proteome</keyword>
<comment type="caution">
    <text evidence="1">The sequence shown here is derived from an EMBL/GenBank/DDBJ whole genome shotgun (WGS) entry which is preliminary data.</text>
</comment>
<reference evidence="1 2" key="1">
    <citation type="submission" date="2020-08" db="EMBL/GenBank/DDBJ databases">
        <title>Genomic Encyclopedia of Type Strains, Phase III (KMG-III): the genomes of soil and plant-associated and newly described type strains.</title>
        <authorList>
            <person name="Whitman W."/>
        </authorList>
    </citation>
    <scope>NUCLEOTIDE SEQUENCE [LARGE SCALE GENOMIC DNA]</scope>
    <source>
        <strain evidence="1 2">CECT 8571</strain>
    </source>
</reference>
<gene>
    <name evidence="1" type="ORF">FHS30_000473</name>
</gene>
<evidence type="ECO:0000313" key="1">
    <source>
        <dbReference type="EMBL" id="MBB3167297.1"/>
    </source>
</evidence>
<protein>
    <recommendedName>
        <fullName evidence="3">Lipoprotein</fullName>
    </recommendedName>
</protein>
<accession>A0A839UPD6</accession>
<organism evidence="1 2">
    <name type="scientific">Simiduia aestuariiviva</name>
    <dbReference type="NCBI Taxonomy" id="1510459"/>
    <lineage>
        <taxon>Bacteria</taxon>
        <taxon>Pseudomonadati</taxon>
        <taxon>Pseudomonadota</taxon>
        <taxon>Gammaproteobacteria</taxon>
        <taxon>Cellvibrionales</taxon>
        <taxon>Cellvibrionaceae</taxon>
        <taxon>Simiduia</taxon>
    </lineage>
</organism>
<evidence type="ECO:0000313" key="2">
    <source>
        <dbReference type="Proteomes" id="UP000559987"/>
    </source>
</evidence>
<dbReference type="AlphaFoldDB" id="A0A839UPD6"/>